<evidence type="ECO:0000256" key="1">
    <source>
        <dbReference type="SAM" id="MobiDB-lite"/>
    </source>
</evidence>
<keyword evidence="3" id="KW-1185">Reference proteome</keyword>
<proteinExistence type="predicted"/>
<protein>
    <submittedName>
        <fullName evidence="2">Uncharacterized protein</fullName>
    </submittedName>
</protein>
<dbReference type="PANTHER" id="PTHR28674">
    <property type="entry name" value="SIMILAR TO DNA SEGMENT, CHR 10, WAYNE STATE UNIVERSITY 102,-EXPRESSED"/>
    <property type="match status" value="1"/>
</dbReference>
<feature type="region of interest" description="Disordered" evidence="1">
    <location>
        <begin position="122"/>
        <end position="160"/>
    </location>
</feature>
<sequence length="172" mass="17653">MSQPREKLEPPALSPLERQLLINAPSPTSRPNIGTLPPSSVLGKVRSFLPQMKQANEQLEQQLQLCDPSVVDIEHIPEGADAAAPVIQMDLACGLLDLKDDAALAAAQRAIAAGGDVAVEAFDGGSSSGSDSDSSSSEDEGDELGSSSSSGGSELGGDGDSSILSVLYIVYC</sequence>
<evidence type="ECO:0000313" key="3">
    <source>
        <dbReference type="Proteomes" id="UP001244341"/>
    </source>
</evidence>
<name>A0ABY8UNJ9_TETOB</name>
<feature type="compositionally biased region" description="Low complexity" evidence="1">
    <location>
        <begin position="122"/>
        <end position="135"/>
    </location>
</feature>
<gene>
    <name evidence="2" type="ORF">OEZ85_004302</name>
</gene>
<evidence type="ECO:0000313" key="2">
    <source>
        <dbReference type="EMBL" id="WIA21936.1"/>
    </source>
</evidence>
<accession>A0ABY8UNJ9</accession>
<organism evidence="2 3">
    <name type="scientific">Tetradesmus obliquus</name>
    <name type="common">Green alga</name>
    <name type="synonym">Acutodesmus obliquus</name>
    <dbReference type="NCBI Taxonomy" id="3088"/>
    <lineage>
        <taxon>Eukaryota</taxon>
        <taxon>Viridiplantae</taxon>
        <taxon>Chlorophyta</taxon>
        <taxon>core chlorophytes</taxon>
        <taxon>Chlorophyceae</taxon>
        <taxon>CS clade</taxon>
        <taxon>Sphaeropleales</taxon>
        <taxon>Scenedesmaceae</taxon>
        <taxon>Tetradesmus</taxon>
    </lineage>
</organism>
<dbReference type="PANTHER" id="PTHR28674:SF1">
    <property type="entry name" value="NOP PROTEIN CHAPERONE 1"/>
    <property type="match status" value="1"/>
</dbReference>
<dbReference type="Pfam" id="PF15370">
    <property type="entry name" value="NOPCHAP1"/>
    <property type="match status" value="1"/>
</dbReference>
<dbReference type="Proteomes" id="UP001244341">
    <property type="component" value="Chromosome 14b"/>
</dbReference>
<dbReference type="InterPro" id="IPR027921">
    <property type="entry name" value="NOPCHAP1"/>
</dbReference>
<dbReference type="EMBL" id="CP126221">
    <property type="protein sequence ID" value="WIA21936.1"/>
    <property type="molecule type" value="Genomic_DNA"/>
</dbReference>
<reference evidence="2 3" key="1">
    <citation type="submission" date="2023-05" db="EMBL/GenBank/DDBJ databases">
        <title>A 100% complete, gapless, phased diploid assembly of the Scenedesmus obliquus UTEX 3031 genome.</title>
        <authorList>
            <person name="Biondi T.C."/>
            <person name="Hanschen E.R."/>
            <person name="Kwon T."/>
            <person name="Eng W."/>
            <person name="Kruse C.P.S."/>
            <person name="Koehler S.I."/>
            <person name="Kunde Y."/>
            <person name="Gleasner C.D."/>
            <person name="You Mak K.T."/>
            <person name="Polle J."/>
            <person name="Hovde B.T."/>
            <person name="Starkenburg S.R."/>
        </authorList>
    </citation>
    <scope>NUCLEOTIDE SEQUENCE [LARGE SCALE GENOMIC DNA]</scope>
    <source>
        <strain evidence="2 3">DOE0152z</strain>
    </source>
</reference>